<comment type="caution">
    <text evidence="9">The sequence shown here is derived from an EMBL/GenBank/DDBJ whole genome shotgun (WGS) entry which is preliminary data.</text>
</comment>
<dbReference type="SUPFAM" id="SSF51338">
    <property type="entry name" value="Composite domain of metallo-dependent hydrolases"/>
    <property type="match status" value="1"/>
</dbReference>
<proteinExistence type="inferred from homology"/>
<evidence type="ECO:0000313" key="10">
    <source>
        <dbReference type="Proteomes" id="UP001230005"/>
    </source>
</evidence>
<comment type="similarity">
    <text evidence="1 6">Belongs to the metallo-dependent hydrolases superfamily. Adenine deaminase family.</text>
</comment>
<dbReference type="Gene3D" id="3.20.20.140">
    <property type="entry name" value="Metal-dependent hydrolases"/>
    <property type="match status" value="1"/>
</dbReference>
<dbReference type="Gene3D" id="2.30.40.10">
    <property type="entry name" value="Urease, subunit C, domain 1"/>
    <property type="match status" value="1"/>
</dbReference>
<evidence type="ECO:0000256" key="4">
    <source>
        <dbReference type="ARBA" id="ARBA00023211"/>
    </source>
</evidence>
<dbReference type="Pfam" id="PF13382">
    <property type="entry name" value="Adenine_deam_C"/>
    <property type="match status" value="1"/>
</dbReference>
<evidence type="ECO:0000256" key="5">
    <source>
        <dbReference type="ARBA" id="ARBA00047720"/>
    </source>
</evidence>
<dbReference type="InterPro" id="IPR006680">
    <property type="entry name" value="Amidohydro-rel"/>
</dbReference>
<dbReference type="HAMAP" id="MF_01518">
    <property type="entry name" value="Adenine_deamin"/>
    <property type="match status" value="1"/>
</dbReference>
<feature type="domain" description="Adenine deaminase C-terminal" evidence="8">
    <location>
        <begin position="432"/>
        <end position="601"/>
    </location>
</feature>
<evidence type="ECO:0000256" key="6">
    <source>
        <dbReference type="HAMAP-Rule" id="MF_01518"/>
    </source>
</evidence>
<dbReference type="RefSeq" id="WP_307320873.1">
    <property type="nucleotide sequence ID" value="NZ_JAUSUG010000001.1"/>
</dbReference>
<keyword evidence="10" id="KW-1185">Reference proteome</keyword>
<dbReference type="Proteomes" id="UP001230005">
    <property type="component" value="Unassembled WGS sequence"/>
</dbReference>
<sequence>MDAGKIKEAIQWRKLIDTLLDKNQYADLVLQGGYFINVITREIYEADVAVKGERVLLVGDAHDLIGPATEIVDVRGKFVSPGFIDSHMHFESAILTATEFSKLSIPTGTTTLVADPHEIGNVLGVVGMKAMVEEARALPNHVFYTVPCLTPDAPGLETAGYDVTSKDMAELLNDPYVQGIGEIQGFSNVHPVFEHASELIDDQLASVAYAKSIGKTVEGNAPGLFGKELAAHIISGGTHVSCHETTTKEEMIEKLRYGVSVFMREGSSQRNMAECIRAITEEGLDSRRAILVSDDVVPEDLLKYGHMNDIVRRTIAQGVDPVEAIQMVTINPATHFGFQDLGILAPGKRADIAVISDLEQMTIAQVYINGKKVAENGELTVDIPSYTYPDTVKNSIKRGPVTLADLHIELNHRRVSDTKANVRAIEVIPDQNLTETREFRLNVKNGVVQPCLQQDVLPLMVVERHGRSNKIGKTFLHGFKLKSGAIAESVAHDTHNIIVTGTNYEDMVTAVNRVIAMQGGIAMINDGKVVGDLPLRIGGLMTDELTGKEASQKIAELHLLAKEELGCGIHVPFMHLSFVSLVTSPKWKITDMGLIEVDKFEVIPTVID</sequence>
<dbReference type="PANTHER" id="PTHR11113">
    <property type="entry name" value="N-ACETYLGLUCOSAMINE-6-PHOSPHATE DEACETYLASE"/>
    <property type="match status" value="1"/>
</dbReference>
<protein>
    <recommendedName>
        <fullName evidence="2 6">Adenine deaminase</fullName>
        <shortName evidence="6">Adenase</shortName>
        <shortName evidence="6">Adenine aminase</shortName>
        <ecNumber evidence="2 6">3.5.4.2</ecNumber>
    </recommendedName>
</protein>
<dbReference type="SUPFAM" id="SSF51556">
    <property type="entry name" value="Metallo-dependent hydrolases"/>
    <property type="match status" value="1"/>
</dbReference>
<evidence type="ECO:0000259" key="8">
    <source>
        <dbReference type="Pfam" id="PF13382"/>
    </source>
</evidence>
<evidence type="ECO:0000259" key="7">
    <source>
        <dbReference type="Pfam" id="PF01979"/>
    </source>
</evidence>
<reference evidence="9 10" key="1">
    <citation type="submission" date="2023-07" db="EMBL/GenBank/DDBJ databases">
        <title>Genomic Encyclopedia of Type Strains, Phase IV (KMG-IV): sequencing the most valuable type-strain genomes for metagenomic binning, comparative biology and taxonomic classification.</title>
        <authorList>
            <person name="Goeker M."/>
        </authorList>
    </citation>
    <scope>NUCLEOTIDE SEQUENCE [LARGE SCALE GENOMIC DNA]</scope>
    <source>
        <strain evidence="9 10">DSM 9768</strain>
    </source>
</reference>
<dbReference type="EC" id="3.5.4.2" evidence="2 6"/>
<dbReference type="InterPro" id="IPR026912">
    <property type="entry name" value="Adenine_deam_C"/>
</dbReference>
<accession>A0ABT9ZQA5</accession>
<dbReference type="InterPro" id="IPR006679">
    <property type="entry name" value="Adenine_deam"/>
</dbReference>
<dbReference type="Pfam" id="PF01979">
    <property type="entry name" value="Amidohydro_1"/>
    <property type="match status" value="1"/>
</dbReference>
<dbReference type="PANTHER" id="PTHR11113:SF2">
    <property type="entry name" value="ADENINE DEAMINASE"/>
    <property type="match status" value="1"/>
</dbReference>
<keyword evidence="4 6" id="KW-0464">Manganese</keyword>
<feature type="domain" description="Amidohydrolase-related" evidence="7">
    <location>
        <begin position="78"/>
        <end position="373"/>
    </location>
</feature>
<evidence type="ECO:0000313" key="9">
    <source>
        <dbReference type="EMBL" id="MDQ0252911.1"/>
    </source>
</evidence>
<comment type="catalytic activity">
    <reaction evidence="5 6">
        <text>adenine + H2O + H(+) = hypoxanthine + NH4(+)</text>
        <dbReference type="Rhea" id="RHEA:23688"/>
        <dbReference type="ChEBI" id="CHEBI:15377"/>
        <dbReference type="ChEBI" id="CHEBI:15378"/>
        <dbReference type="ChEBI" id="CHEBI:16708"/>
        <dbReference type="ChEBI" id="CHEBI:17368"/>
        <dbReference type="ChEBI" id="CHEBI:28938"/>
        <dbReference type="EC" id="3.5.4.2"/>
    </reaction>
</comment>
<gene>
    <name evidence="6" type="primary">ade</name>
    <name evidence="9" type="ORF">J2S74_000283</name>
</gene>
<dbReference type="InterPro" id="IPR032466">
    <property type="entry name" value="Metal_Hydrolase"/>
</dbReference>
<dbReference type="InterPro" id="IPR011059">
    <property type="entry name" value="Metal-dep_hydrolase_composite"/>
</dbReference>
<evidence type="ECO:0000256" key="1">
    <source>
        <dbReference type="ARBA" id="ARBA00006773"/>
    </source>
</evidence>
<organism evidence="9 10">
    <name type="scientific">Evansella vedderi</name>
    <dbReference type="NCBI Taxonomy" id="38282"/>
    <lineage>
        <taxon>Bacteria</taxon>
        <taxon>Bacillati</taxon>
        <taxon>Bacillota</taxon>
        <taxon>Bacilli</taxon>
        <taxon>Bacillales</taxon>
        <taxon>Bacillaceae</taxon>
        <taxon>Evansella</taxon>
    </lineage>
</organism>
<evidence type="ECO:0000256" key="3">
    <source>
        <dbReference type="ARBA" id="ARBA00022801"/>
    </source>
</evidence>
<keyword evidence="3 6" id="KW-0378">Hydrolase</keyword>
<dbReference type="EMBL" id="JAUSUG010000001">
    <property type="protein sequence ID" value="MDQ0252911.1"/>
    <property type="molecule type" value="Genomic_DNA"/>
</dbReference>
<name>A0ABT9ZQA5_9BACI</name>
<comment type="cofactor">
    <cofactor evidence="6">
        <name>Mn(2+)</name>
        <dbReference type="ChEBI" id="CHEBI:29035"/>
    </cofactor>
</comment>
<evidence type="ECO:0000256" key="2">
    <source>
        <dbReference type="ARBA" id="ARBA00012782"/>
    </source>
</evidence>
<dbReference type="GO" id="GO:0000034">
    <property type="term" value="F:adenine deaminase activity"/>
    <property type="evidence" value="ECO:0007669"/>
    <property type="project" value="UniProtKB-EC"/>
</dbReference>